<proteinExistence type="inferred from homology"/>
<comment type="catalytic activity">
    <reaction evidence="15">
        <text>a 3-O-[N-acetyl-alpha-neuraminyl-(2-&gt;3)-beta-D-galactosyl-(1-&gt;3)-N-acetyl-alpha-D-galactosaminyl]-L-threonyl-[protein] + CMP-N-acetyl-beta-neuraminate = a 3-O-{alpha-Neu5Ac-(2-&gt;3)-beta-D-Gal-(1-&gt;3)-[alpha-Neu5Ac-(2-&gt;6)]-alpha-D-GalNAc}-L-threonyl-[protein] + CMP + H(+)</text>
        <dbReference type="Rhea" id="RHEA:81659"/>
        <dbReference type="Rhea" id="RHEA-COMP:14417"/>
        <dbReference type="Rhea" id="RHEA-COMP:16763"/>
        <dbReference type="ChEBI" id="CHEBI:15378"/>
        <dbReference type="ChEBI" id="CHEBI:57812"/>
        <dbReference type="ChEBI" id="CHEBI:60377"/>
        <dbReference type="ChEBI" id="CHEBI:139598"/>
        <dbReference type="ChEBI" id="CHEBI:156398"/>
    </reaction>
    <physiologicalReaction direction="left-to-right" evidence="15">
        <dbReference type="Rhea" id="RHEA:81660"/>
    </physiologicalReaction>
</comment>
<evidence type="ECO:0000313" key="17">
    <source>
        <dbReference type="EMBL" id="KAK1799205.1"/>
    </source>
</evidence>
<organism evidence="17 18">
    <name type="scientific">Electrophorus voltai</name>
    <dbReference type="NCBI Taxonomy" id="2609070"/>
    <lineage>
        <taxon>Eukaryota</taxon>
        <taxon>Metazoa</taxon>
        <taxon>Chordata</taxon>
        <taxon>Craniata</taxon>
        <taxon>Vertebrata</taxon>
        <taxon>Euteleostomi</taxon>
        <taxon>Actinopterygii</taxon>
        <taxon>Neopterygii</taxon>
        <taxon>Teleostei</taxon>
        <taxon>Ostariophysi</taxon>
        <taxon>Gymnotiformes</taxon>
        <taxon>Gymnotoidei</taxon>
        <taxon>Gymnotidae</taxon>
        <taxon>Electrophorus</taxon>
    </lineage>
</organism>
<keyword evidence="9" id="KW-0333">Golgi apparatus</keyword>
<dbReference type="PANTHER" id="PTHR45941">
    <property type="entry name" value="ALPHA-N-ACETYLGALACTOSAMINIDE ALPHA-2,6-SIALYLTRANSFERASE 2-LIKE-RELATED"/>
    <property type="match status" value="1"/>
</dbReference>
<protein>
    <recommendedName>
        <fullName evidence="14">alpha-N-acetylgalactosaminide alpha-2,6-sialyltransferase</fullName>
        <ecNumber evidence="14">2.4.3.3</ecNumber>
    </recommendedName>
</protein>
<comment type="similarity">
    <text evidence="3">Belongs to the glycosyltransferase 29 family.</text>
</comment>
<keyword evidence="12" id="KW-0325">Glycoprotein</keyword>
<accession>A0AAD8ZKI9</accession>
<dbReference type="GO" id="GO:0001665">
    <property type="term" value="F:alpha-N-acetylgalactosaminide alpha-2,6-sialyltransferase activity"/>
    <property type="evidence" value="ECO:0007669"/>
    <property type="project" value="UniProtKB-EC"/>
</dbReference>
<dbReference type="EC" id="2.4.3.3" evidence="14"/>
<dbReference type="Gene3D" id="3.90.1480.20">
    <property type="entry name" value="Glycosyl transferase family 29"/>
    <property type="match status" value="1"/>
</dbReference>
<dbReference type="EMBL" id="JAROKS010000012">
    <property type="protein sequence ID" value="KAK1799205.1"/>
    <property type="molecule type" value="Genomic_DNA"/>
</dbReference>
<dbReference type="GO" id="GO:0000139">
    <property type="term" value="C:Golgi membrane"/>
    <property type="evidence" value="ECO:0007669"/>
    <property type="project" value="UniProtKB-SubCell"/>
</dbReference>
<evidence type="ECO:0000256" key="10">
    <source>
        <dbReference type="ARBA" id="ARBA00023136"/>
    </source>
</evidence>
<comment type="subcellular location">
    <subcellularLocation>
        <location evidence="1">Golgi apparatus membrane</location>
        <topology evidence="1">Single-pass type II membrane protein</topology>
    </subcellularLocation>
</comment>
<dbReference type="GO" id="GO:0006493">
    <property type="term" value="P:protein O-linked glycosylation"/>
    <property type="evidence" value="ECO:0007669"/>
    <property type="project" value="TreeGrafter"/>
</dbReference>
<dbReference type="PANTHER" id="PTHR45941:SF5">
    <property type="entry name" value="ALPHA-N-ACETYLGALACTOSAMINIDE ALPHA-2,6-SIALYLTRANSFERASE 2"/>
    <property type="match status" value="1"/>
</dbReference>
<keyword evidence="5" id="KW-0808">Transferase</keyword>
<evidence type="ECO:0000256" key="6">
    <source>
        <dbReference type="ARBA" id="ARBA00022692"/>
    </source>
</evidence>
<dbReference type="Proteomes" id="UP001239994">
    <property type="component" value="Unassembled WGS sequence"/>
</dbReference>
<name>A0AAD8ZKI9_9TELE</name>
<comment type="caution">
    <text evidence="17">The sequence shown here is derived from an EMBL/GenBank/DDBJ whole genome shotgun (WGS) entry which is preliminary data.</text>
</comment>
<keyword evidence="7" id="KW-0735">Signal-anchor</keyword>
<evidence type="ECO:0000256" key="5">
    <source>
        <dbReference type="ARBA" id="ARBA00022679"/>
    </source>
</evidence>
<evidence type="ECO:0000313" key="18">
    <source>
        <dbReference type="Proteomes" id="UP001239994"/>
    </source>
</evidence>
<evidence type="ECO:0000256" key="13">
    <source>
        <dbReference type="ARBA" id="ARBA00036348"/>
    </source>
</evidence>
<evidence type="ECO:0000256" key="11">
    <source>
        <dbReference type="ARBA" id="ARBA00023157"/>
    </source>
</evidence>
<sequence length="183" mass="21381">MYLFLPKGICYVFIPANIQDYVMLAAAIQGAAVPSGYDEGDQPSMYFGNKHSFEHFRMIHPYFIEYVTKRFLNSPYLKMRYRDFYMPSTGALMLLTVLHSCDQFSLSAYGFITQNYEGFSNHYYNAVKKPLHFYANHGLLMEGTLWQLLHSSRVMWLYQRHGKKGGLSRWAKMKGSPTFFFPQ</sequence>
<evidence type="ECO:0000256" key="3">
    <source>
        <dbReference type="ARBA" id="ARBA00006003"/>
    </source>
</evidence>
<keyword evidence="8" id="KW-1133">Transmembrane helix</keyword>
<evidence type="ECO:0000256" key="4">
    <source>
        <dbReference type="ARBA" id="ARBA00022676"/>
    </source>
</evidence>
<keyword evidence="11" id="KW-1015">Disulfide bond</keyword>
<evidence type="ECO:0000256" key="9">
    <source>
        <dbReference type="ARBA" id="ARBA00023034"/>
    </source>
</evidence>
<evidence type="ECO:0000256" key="15">
    <source>
        <dbReference type="ARBA" id="ARBA00050664"/>
    </source>
</evidence>
<evidence type="ECO:0000256" key="8">
    <source>
        <dbReference type="ARBA" id="ARBA00022989"/>
    </source>
</evidence>
<comment type="catalytic activity">
    <reaction evidence="16">
        <text>a 3-O-[N-acetyl-alpha-D-galactosaminyl]-L-threonyl-[protein] + CMP-N-acetyl-beta-neuraminate = a 3-O-[N-acetyl-alpha-neuraminosyl-(2-&gt;6)-N-acetyl-alpha-D-galactosaminyl]-L-threonyl-[protein] + CMP + H(+)</text>
        <dbReference type="Rhea" id="RHEA:81643"/>
        <dbReference type="Rhea" id="RHEA-COMP:11689"/>
        <dbReference type="Rhea" id="RHEA-COMP:19720"/>
        <dbReference type="ChEBI" id="CHEBI:15378"/>
        <dbReference type="ChEBI" id="CHEBI:57812"/>
        <dbReference type="ChEBI" id="CHEBI:60377"/>
        <dbReference type="ChEBI" id="CHEBI:87075"/>
        <dbReference type="ChEBI" id="CHEBI:231970"/>
    </reaction>
    <physiologicalReaction direction="left-to-right" evidence="16">
        <dbReference type="Rhea" id="RHEA:81644"/>
    </physiologicalReaction>
</comment>
<reference evidence="17" key="1">
    <citation type="submission" date="2023-03" db="EMBL/GenBank/DDBJ databases">
        <title>Electrophorus voltai genome.</title>
        <authorList>
            <person name="Bian C."/>
        </authorList>
    </citation>
    <scope>NUCLEOTIDE SEQUENCE</scope>
    <source>
        <strain evidence="17">CB-2022</strain>
        <tissue evidence="17">Muscle</tissue>
    </source>
</reference>
<evidence type="ECO:0000256" key="2">
    <source>
        <dbReference type="ARBA" id="ARBA00004922"/>
    </source>
</evidence>
<dbReference type="Pfam" id="PF00777">
    <property type="entry name" value="Glyco_transf_29"/>
    <property type="match status" value="1"/>
</dbReference>
<evidence type="ECO:0000256" key="1">
    <source>
        <dbReference type="ARBA" id="ARBA00004323"/>
    </source>
</evidence>
<dbReference type="InterPro" id="IPR038578">
    <property type="entry name" value="GT29-like_sf"/>
</dbReference>
<evidence type="ECO:0000256" key="12">
    <source>
        <dbReference type="ARBA" id="ARBA00023180"/>
    </source>
</evidence>
<keyword evidence="10" id="KW-0472">Membrane</keyword>
<evidence type="ECO:0000256" key="14">
    <source>
        <dbReference type="ARBA" id="ARBA00039109"/>
    </source>
</evidence>
<keyword evidence="4" id="KW-0328">Glycosyltransferase</keyword>
<gene>
    <name evidence="17" type="ORF">P4O66_007449</name>
</gene>
<comment type="pathway">
    <text evidence="2">Protein modification; protein glycosylation.</text>
</comment>
<keyword evidence="18" id="KW-1185">Reference proteome</keyword>
<dbReference type="AlphaFoldDB" id="A0AAD8ZKI9"/>
<evidence type="ECO:0000256" key="16">
    <source>
        <dbReference type="ARBA" id="ARBA00052285"/>
    </source>
</evidence>
<evidence type="ECO:0000256" key="7">
    <source>
        <dbReference type="ARBA" id="ARBA00022968"/>
    </source>
</evidence>
<comment type="catalytic activity">
    <reaction evidence="13">
        <text>a beta-D-galactosyl-(1-&gt;3)-N-acetyl-alpha-D-galactosaminyl derivative + CMP-N-acetyl-beta-neuraminate = a beta-D-galactosyl-(1-&gt;3)-[N-acetyl-alpha-neuraminyl-(2-&gt;6)]-N-acetyl-alpha-D-galactosaminyl derivative + CMP + H(+)</text>
        <dbReference type="Rhea" id="RHEA:11136"/>
        <dbReference type="ChEBI" id="CHEBI:15378"/>
        <dbReference type="ChEBI" id="CHEBI:57812"/>
        <dbReference type="ChEBI" id="CHEBI:60377"/>
        <dbReference type="ChEBI" id="CHEBI:133470"/>
        <dbReference type="ChEBI" id="CHEBI:140764"/>
        <dbReference type="EC" id="2.4.3.3"/>
    </reaction>
    <physiologicalReaction direction="left-to-right" evidence="13">
        <dbReference type="Rhea" id="RHEA:11137"/>
    </physiologicalReaction>
</comment>
<dbReference type="InterPro" id="IPR001675">
    <property type="entry name" value="Glyco_trans_29"/>
</dbReference>
<keyword evidence="6" id="KW-0812">Transmembrane</keyword>